<dbReference type="PROSITE" id="PS51687">
    <property type="entry name" value="SAM_MT_RNA_M5U"/>
    <property type="match status" value="1"/>
</dbReference>
<evidence type="ECO:0000259" key="7">
    <source>
        <dbReference type="PROSITE" id="PS51684"/>
    </source>
</evidence>
<dbReference type="AlphaFoldDB" id="D2EGM5"/>
<feature type="binding site" evidence="6">
    <location>
        <position position="22"/>
    </location>
    <ligand>
        <name>S-adenosyl-L-methionine</name>
        <dbReference type="ChEBI" id="CHEBI:59789"/>
    </ligand>
</feature>
<evidence type="ECO:0000313" key="8">
    <source>
        <dbReference type="EMBL" id="EEZ92500.1"/>
    </source>
</evidence>
<organism evidence="8 9">
    <name type="scientific">Candidatus Parvarchaeum acidiphilum ARMAN-4</name>
    <dbReference type="NCBI Taxonomy" id="662760"/>
    <lineage>
        <taxon>Archaea</taxon>
        <taxon>Candidatus Parvarchaeota</taxon>
        <taxon>Candidatus Parvarchaeum</taxon>
    </lineage>
</organism>
<evidence type="ECO:0000256" key="1">
    <source>
        <dbReference type="ARBA" id="ARBA00022490"/>
    </source>
</evidence>
<dbReference type="SUPFAM" id="SSF53335">
    <property type="entry name" value="S-adenosyl-L-methionine-dependent methyltransferases"/>
    <property type="match status" value="1"/>
</dbReference>
<dbReference type="PANTHER" id="PTHR23245:SF36">
    <property type="entry name" value="TRNA (GUANINE(37)-N1)-METHYLTRANSFERASE"/>
    <property type="match status" value="1"/>
</dbReference>
<evidence type="ECO:0000256" key="5">
    <source>
        <dbReference type="ARBA" id="ARBA00022694"/>
    </source>
</evidence>
<evidence type="ECO:0000256" key="4">
    <source>
        <dbReference type="ARBA" id="ARBA00022691"/>
    </source>
</evidence>
<proteinExistence type="inferred from homology"/>
<dbReference type="Pfam" id="PF02475">
    <property type="entry name" value="TRM5-TYW2_MTfase"/>
    <property type="match status" value="1"/>
</dbReference>
<evidence type="ECO:0000256" key="2">
    <source>
        <dbReference type="ARBA" id="ARBA00022603"/>
    </source>
</evidence>
<dbReference type="InterPro" id="IPR030382">
    <property type="entry name" value="MeTrfase_TRM5/TYW2"/>
</dbReference>
<dbReference type="InterPro" id="IPR010280">
    <property type="entry name" value="U5_MeTrfase_fam"/>
</dbReference>
<keyword evidence="4 6" id="KW-0949">S-adenosyl-L-methionine</keyword>
<feature type="binding site" evidence="6">
    <location>
        <position position="43"/>
    </location>
    <ligand>
        <name>S-adenosyl-L-methionine</name>
        <dbReference type="ChEBI" id="CHEBI:59789"/>
    </ligand>
</feature>
<dbReference type="InterPro" id="IPR056743">
    <property type="entry name" value="TRM5-TYW2-like_MTfase"/>
</dbReference>
<dbReference type="PROSITE" id="PS51684">
    <property type="entry name" value="SAM_MT_TRM5_TYW2"/>
    <property type="match status" value="1"/>
</dbReference>
<dbReference type="CDD" id="cd02440">
    <property type="entry name" value="AdoMet_MTases"/>
    <property type="match status" value="1"/>
</dbReference>
<keyword evidence="3 6" id="KW-0808">Transferase</keyword>
<evidence type="ECO:0000256" key="6">
    <source>
        <dbReference type="PROSITE-ProRule" id="PRU01024"/>
    </source>
</evidence>
<evidence type="ECO:0000313" key="9">
    <source>
        <dbReference type="Proteomes" id="UP000009375"/>
    </source>
</evidence>
<dbReference type="Gene3D" id="3.40.50.150">
    <property type="entry name" value="Vaccinia Virus protein VP39"/>
    <property type="match status" value="1"/>
</dbReference>
<comment type="similarity">
    <text evidence="6">Belongs to the class I-like SAM-binding methyltransferase superfamily. RNA M5U methyltransferase family.</text>
</comment>
<dbReference type="EMBL" id="GG730076">
    <property type="protein sequence ID" value="EEZ92500.1"/>
    <property type="molecule type" value="Genomic_DNA"/>
</dbReference>
<sequence length="163" mass="18653">MSNERLRVIKQIKSKERVLDMFCGVGPFTIPIAKIAKNVTAIDINKNAIELLKKNIKLNKISNIDYYCGDSKKITKSLEGKFDRVIMNFPLSAYEFLEAAVKKCDKKAVIHLYAFVKDGNTKVIRDEIINSCRKNFKNIKINEYNAGEVAPFLERICFDIKLS</sequence>
<feature type="binding site" evidence="6">
    <location>
        <position position="126"/>
    </location>
    <ligand>
        <name>S-adenosyl-L-methionine</name>
        <dbReference type="ChEBI" id="CHEBI:59789"/>
    </ligand>
</feature>
<keyword evidence="1" id="KW-0963">Cytoplasm</keyword>
<dbReference type="GO" id="GO:0005737">
    <property type="term" value="C:cytoplasm"/>
    <property type="evidence" value="ECO:0007669"/>
    <property type="project" value="TreeGrafter"/>
</dbReference>
<name>D2EGM5_PARA4</name>
<keyword evidence="2 6" id="KW-0489">Methyltransferase</keyword>
<dbReference type="Proteomes" id="UP000009375">
    <property type="component" value="Unassembled WGS sequence"/>
</dbReference>
<feature type="domain" description="SAM-dependent methyltransferase TRM5/TYW2-type" evidence="7">
    <location>
        <begin position="1"/>
        <end position="163"/>
    </location>
</feature>
<gene>
    <name evidence="8" type="ORF">BJBARM4_0924</name>
</gene>
<protein>
    <recommendedName>
        <fullName evidence="7">SAM-dependent methyltransferase TRM5/TYW2-type domain-containing protein</fullName>
    </recommendedName>
</protein>
<keyword evidence="5" id="KW-0819">tRNA processing</keyword>
<comment type="caution">
    <text evidence="6">Lacks conserved residue(s) required for the propagation of feature annotation.</text>
</comment>
<accession>D2EGM5</accession>
<dbReference type="GO" id="GO:0002939">
    <property type="term" value="P:tRNA N1-guanine methylation"/>
    <property type="evidence" value="ECO:0007669"/>
    <property type="project" value="TreeGrafter"/>
</dbReference>
<dbReference type="InterPro" id="IPR029063">
    <property type="entry name" value="SAM-dependent_MTases_sf"/>
</dbReference>
<reference evidence="8 9" key="1">
    <citation type="journal article" date="2010" name="Proc. Natl. Acad. Sci. U.S.A.">
        <title>Enigmatic, ultrasmall, uncultivated Archaea.</title>
        <authorList>
            <person name="Baker B.J."/>
            <person name="Comolli L.R."/>
            <person name="Dick G.J."/>
            <person name="Hauser L.J."/>
            <person name="Hyatt D."/>
            <person name="Dill B.D."/>
            <person name="Land M.L."/>
            <person name="Verberkmoes N.C."/>
            <person name="Hettich R.L."/>
            <person name="Banfield J.F."/>
        </authorList>
    </citation>
    <scope>NUCLEOTIDE SEQUENCE [LARGE SCALE GENOMIC DNA]</scope>
</reference>
<evidence type="ECO:0000256" key="3">
    <source>
        <dbReference type="ARBA" id="ARBA00022679"/>
    </source>
</evidence>
<dbReference type="PANTHER" id="PTHR23245">
    <property type="entry name" value="TRNA METHYLTRANSFERASE"/>
    <property type="match status" value="1"/>
</dbReference>
<dbReference type="GO" id="GO:0008175">
    <property type="term" value="F:tRNA methyltransferase activity"/>
    <property type="evidence" value="ECO:0007669"/>
    <property type="project" value="TreeGrafter"/>
</dbReference>